<dbReference type="InterPro" id="IPR022496">
    <property type="entry name" value="T6A_TsaB"/>
</dbReference>
<reference evidence="3" key="1">
    <citation type="submission" date="2019-03" db="EMBL/GenBank/DDBJ databases">
        <title>Aquabacterium pictum sp.nov., the first bacteriochlorophyll a-containing freshwater bacterium in the genus Aquabacterium of the class Betaproteobacteria.</title>
        <authorList>
            <person name="Hirose S."/>
            <person name="Tank M."/>
            <person name="Hara E."/>
            <person name="Tamaki H."/>
            <person name="Takaichi S."/>
            <person name="Haruta S."/>
            <person name="Hanada S."/>
        </authorList>
    </citation>
    <scope>NUCLEOTIDE SEQUENCE [LARGE SCALE GENOMIC DNA]</scope>
    <source>
        <strain evidence="3">W35</strain>
    </source>
</reference>
<feature type="domain" description="Gcp-like" evidence="1">
    <location>
        <begin position="38"/>
        <end position="156"/>
    </location>
</feature>
<dbReference type="OrthoDB" id="9809995at2"/>
<keyword evidence="2" id="KW-0808">Transferase</keyword>
<organism evidence="2 3">
    <name type="scientific">Pseudaquabacterium pictum</name>
    <dbReference type="NCBI Taxonomy" id="2315236"/>
    <lineage>
        <taxon>Bacteria</taxon>
        <taxon>Pseudomonadati</taxon>
        <taxon>Pseudomonadota</taxon>
        <taxon>Betaproteobacteria</taxon>
        <taxon>Burkholderiales</taxon>
        <taxon>Sphaerotilaceae</taxon>
        <taxon>Pseudaquabacterium</taxon>
    </lineage>
</organism>
<dbReference type="GO" id="GO:0005829">
    <property type="term" value="C:cytosol"/>
    <property type="evidence" value="ECO:0007669"/>
    <property type="project" value="TreeGrafter"/>
</dbReference>
<dbReference type="PANTHER" id="PTHR11735:SF11">
    <property type="entry name" value="TRNA THREONYLCARBAMOYLADENOSINE BIOSYNTHESIS PROTEIN TSAB"/>
    <property type="match status" value="1"/>
</dbReference>
<dbReference type="InterPro" id="IPR043129">
    <property type="entry name" value="ATPase_NBD"/>
</dbReference>
<keyword evidence="3" id="KW-1185">Reference proteome</keyword>
<dbReference type="Proteomes" id="UP000301751">
    <property type="component" value="Unassembled WGS sequence"/>
</dbReference>
<comment type="caution">
    <text evidence="2">The sequence shown here is derived from an EMBL/GenBank/DDBJ whole genome shotgun (WGS) entry which is preliminary data.</text>
</comment>
<dbReference type="Pfam" id="PF00814">
    <property type="entry name" value="TsaD"/>
    <property type="match status" value="1"/>
</dbReference>
<dbReference type="NCBIfam" id="TIGR03725">
    <property type="entry name" value="T6A_YeaZ"/>
    <property type="match status" value="1"/>
</dbReference>
<dbReference type="PANTHER" id="PTHR11735">
    <property type="entry name" value="TRNA N6-ADENOSINE THREONYLCARBAMOYLTRANSFERASE"/>
    <property type="match status" value="1"/>
</dbReference>
<dbReference type="AlphaFoldDB" id="A0A480AQM9"/>
<evidence type="ECO:0000313" key="2">
    <source>
        <dbReference type="EMBL" id="GCL63949.1"/>
    </source>
</evidence>
<sequence>MSTPILLALDTATDRLAAGLLAPGVRVAVNEAGGALASARLIPLLMGLLQEAGLAMPQVQAVAFGQGPGAFTGLRTACAVAQGLAFAHGTPVLPVDSLLIVADDARLQADPADRDGPWWVAMDARMDEVYAAAYQHGPAGWTPLVPPQLYTLGALADAWQAAPPQRVAGSAVTAFADRLPWGSARQWPHTQDRAAALLRLTEAAWAAGASVAAEAALPLYLRDKVAQTTAERLAVRAAGAGA</sequence>
<dbReference type="SUPFAM" id="SSF53067">
    <property type="entry name" value="Actin-like ATPase domain"/>
    <property type="match status" value="2"/>
</dbReference>
<dbReference type="RefSeq" id="WP_137733683.1">
    <property type="nucleotide sequence ID" value="NZ_BJCL01000007.1"/>
</dbReference>
<dbReference type="Gene3D" id="3.30.420.40">
    <property type="match status" value="2"/>
</dbReference>
<name>A0A480AQM9_9BURK</name>
<dbReference type="GO" id="GO:0002949">
    <property type="term" value="P:tRNA threonylcarbamoyladenosine modification"/>
    <property type="evidence" value="ECO:0007669"/>
    <property type="project" value="InterPro"/>
</dbReference>
<accession>A0A480AQM9</accession>
<dbReference type="EMBL" id="BJCL01000007">
    <property type="protein sequence ID" value="GCL63949.1"/>
    <property type="molecule type" value="Genomic_DNA"/>
</dbReference>
<protein>
    <submittedName>
        <fullName evidence="2">tRNA (Adenosine(37)-N6)-threonylcarbamoyltransferase complex dimerization subunit type 1 TsaB</fullName>
    </submittedName>
</protein>
<evidence type="ECO:0000259" key="1">
    <source>
        <dbReference type="Pfam" id="PF00814"/>
    </source>
</evidence>
<evidence type="ECO:0000313" key="3">
    <source>
        <dbReference type="Proteomes" id="UP000301751"/>
    </source>
</evidence>
<dbReference type="GO" id="GO:0016740">
    <property type="term" value="F:transferase activity"/>
    <property type="evidence" value="ECO:0007669"/>
    <property type="project" value="UniProtKB-KW"/>
</dbReference>
<dbReference type="InterPro" id="IPR000905">
    <property type="entry name" value="Gcp-like_dom"/>
</dbReference>
<proteinExistence type="predicted"/>
<gene>
    <name evidence="2" type="ORF">AQPW35_30300</name>
</gene>